<dbReference type="SUPFAM" id="SSF52833">
    <property type="entry name" value="Thioredoxin-like"/>
    <property type="match status" value="1"/>
</dbReference>
<protein>
    <submittedName>
        <fullName evidence="2">Uncharacterized protein</fullName>
    </submittedName>
</protein>
<dbReference type="InterPro" id="IPR036249">
    <property type="entry name" value="Thioredoxin-like_sf"/>
</dbReference>
<organism evidence="2 3">
    <name type="scientific">Seminavis robusta</name>
    <dbReference type="NCBI Taxonomy" id="568900"/>
    <lineage>
        <taxon>Eukaryota</taxon>
        <taxon>Sar</taxon>
        <taxon>Stramenopiles</taxon>
        <taxon>Ochrophyta</taxon>
        <taxon>Bacillariophyta</taxon>
        <taxon>Bacillariophyceae</taxon>
        <taxon>Bacillariophycidae</taxon>
        <taxon>Naviculales</taxon>
        <taxon>Naviculaceae</taxon>
        <taxon>Seminavis</taxon>
    </lineage>
</organism>
<feature type="chain" id="PRO_5040426254" evidence="1">
    <location>
        <begin position="22"/>
        <end position="238"/>
    </location>
</feature>
<dbReference type="CDD" id="cd02980">
    <property type="entry name" value="TRX_Fd_family"/>
    <property type="match status" value="1"/>
</dbReference>
<keyword evidence="3" id="KW-1185">Reference proteome</keyword>
<name>A0A9N8DTP3_9STRA</name>
<evidence type="ECO:0000313" key="3">
    <source>
        <dbReference type="Proteomes" id="UP001153069"/>
    </source>
</evidence>
<feature type="signal peptide" evidence="1">
    <location>
        <begin position="1"/>
        <end position="21"/>
    </location>
</feature>
<comment type="caution">
    <text evidence="2">The sequence shown here is derived from an EMBL/GenBank/DDBJ whole genome shotgun (WGS) entry which is preliminary data.</text>
</comment>
<dbReference type="EMBL" id="CAICTM010000343">
    <property type="protein sequence ID" value="CAB9508359.1"/>
    <property type="molecule type" value="Genomic_DNA"/>
</dbReference>
<proteinExistence type="predicted"/>
<gene>
    <name evidence="2" type="ORF">SEMRO_344_G122180.1</name>
</gene>
<accession>A0A9N8DTP3</accession>
<dbReference type="Gene3D" id="3.40.30.10">
    <property type="entry name" value="Glutaredoxin"/>
    <property type="match status" value="1"/>
</dbReference>
<dbReference type="AlphaFoldDB" id="A0A9N8DTP3"/>
<sequence>MIKLAYIFLLVLTVSGPSCRALSSSSVVDSSKSLDADAPAGRATIAVCTGPDCRVDGSSGCLKAFQGGIGTDKSRIRVTGRACVGPCGDGPCVMVLNDKKEKVVVNQPSKIPISLASPDLFGSNPGGWYQVRTAQQVQEVLEIARKTAGVVSETEPQDSTVLPQTTTITSTRPWYDRPRNERKFLQRLMQFTVVAGLAQYDKTQELGDLQYGVAGVLLLLSTGITKENVWNALVFKRR</sequence>
<evidence type="ECO:0000256" key="1">
    <source>
        <dbReference type="SAM" id="SignalP"/>
    </source>
</evidence>
<dbReference type="Pfam" id="PF01257">
    <property type="entry name" value="2Fe-2S_thioredx"/>
    <property type="match status" value="1"/>
</dbReference>
<evidence type="ECO:0000313" key="2">
    <source>
        <dbReference type="EMBL" id="CAB9508359.1"/>
    </source>
</evidence>
<reference evidence="2" key="1">
    <citation type="submission" date="2020-06" db="EMBL/GenBank/DDBJ databases">
        <authorList>
            <consortium name="Plant Systems Biology data submission"/>
        </authorList>
    </citation>
    <scope>NUCLEOTIDE SEQUENCE</scope>
    <source>
        <strain evidence="2">D6</strain>
    </source>
</reference>
<keyword evidence="1" id="KW-0732">Signal</keyword>
<dbReference type="Proteomes" id="UP001153069">
    <property type="component" value="Unassembled WGS sequence"/>
</dbReference>